<sequence length="247" mass="27666">MNPDTIITFDGTSQSVTEWALDFGITPEIIIARLQKGWDAEQAITRPMFAIKGQILNGSYIRRYLNPRRTLTTTIKVTTKPKAKPASIYEGAKPYSLDGRTLTLAQWSKVTGIKVKTLQARLDRGWSNQQTFETPLRGITDRLRVSRKNIAKLYECDGRALSLRQWSVVTGIPHQTLYARLSYGWSIERAIHEPQHRHNPSRVLASNDNTPGVVSNFTPSQGTGAGSTLQETPEITFSETTPRKAIL</sequence>
<reference evidence="1" key="1">
    <citation type="submission" date="2022-09" db="EMBL/GenBank/DDBJ databases">
        <title>Interaction between co-microsymbionts with complementary sets of symbiotic genes in legume-rhizobium systems.</title>
        <authorList>
            <person name="Safronova V."/>
            <person name="Sazanova A."/>
            <person name="Afonin A."/>
            <person name="Chirak E."/>
        </authorList>
    </citation>
    <scope>NUCLEOTIDE SEQUENCE</scope>
    <source>
        <strain evidence="1">A18/3m</strain>
    </source>
</reference>
<evidence type="ECO:0000313" key="2">
    <source>
        <dbReference type="Proteomes" id="UP001061991"/>
    </source>
</evidence>
<name>A0ACD4D7A1_9HYPH</name>
<protein>
    <submittedName>
        <fullName evidence="1">Uncharacterized protein</fullName>
    </submittedName>
</protein>
<accession>A0ACD4D7A1</accession>
<gene>
    <name evidence="1" type="ORF">N8E88_16890</name>
</gene>
<evidence type="ECO:0000313" key="1">
    <source>
        <dbReference type="EMBL" id="UXN61722.1"/>
    </source>
</evidence>
<dbReference type="Proteomes" id="UP001061991">
    <property type="component" value="Chromosome"/>
</dbReference>
<keyword evidence="2" id="KW-1185">Reference proteome</keyword>
<dbReference type="EMBL" id="CP104973">
    <property type="protein sequence ID" value="UXN61722.1"/>
    <property type="molecule type" value="Genomic_DNA"/>
</dbReference>
<proteinExistence type="predicted"/>
<organism evidence="1 2">
    <name type="scientific">Phyllobacterium zundukense</name>
    <dbReference type="NCBI Taxonomy" id="1867719"/>
    <lineage>
        <taxon>Bacteria</taxon>
        <taxon>Pseudomonadati</taxon>
        <taxon>Pseudomonadota</taxon>
        <taxon>Alphaproteobacteria</taxon>
        <taxon>Hyphomicrobiales</taxon>
        <taxon>Phyllobacteriaceae</taxon>
        <taxon>Phyllobacterium</taxon>
    </lineage>
</organism>